<dbReference type="Proteomes" id="UP000308197">
    <property type="component" value="Unassembled WGS sequence"/>
</dbReference>
<reference evidence="1 2" key="1">
    <citation type="journal article" date="2019" name="Nat. Ecol. Evol.">
        <title>Megaphylogeny resolves global patterns of mushroom evolution.</title>
        <authorList>
            <person name="Varga T."/>
            <person name="Krizsan K."/>
            <person name="Foldi C."/>
            <person name="Dima B."/>
            <person name="Sanchez-Garcia M."/>
            <person name="Sanchez-Ramirez S."/>
            <person name="Szollosi G.J."/>
            <person name="Szarkandi J.G."/>
            <person name="Papp V."/>
            <person name="Albert L."/>
            <person name="Andreopoulos W."/>
            <person name="Angelini C."/>
            <person name="Antonin V."/>
            <person name="Barry K.W."/>
            <person name="Bougher N.L."/>
            <person name="Buchanan P."/>
            <person name="Buyck B."/>
            <person name="Bense V."/>
            <person name="Catcheside P."/>
            <person name="Chovatia M."/>
            <person name="Cooper J."/>
            <person name="Damon W."/>
            <person name="Desjardin D."/>
            <person name="Finy P."/>
            <person name="Geml J."/>
            <person name="Haridas S."/>
            <person name="Hughes K."/>
            <person name="Justo A."/>
            <person name="Karasinski D."/>
            <person name="Kautmanova I."/>
            <person name="Kiss B."/>
            <person name="Kocsube S."/>
            <person name="Kotiranta H."/>
            <person name="LaButti K.M."/>
            <person name="Lechner B.E."/>
            <person name="Liimatainen K."/>
            <person name="Lipzen A."/>
            <person name="Lukacs Z."/>
            <person name="Mihaltcheva S."/>
            <person name="Morgado L.N."/>
            <person name="Niskanen T."/>
            <person name="Noordeloos M.E."/>
            <person name="Ohm R.A."/>
            <person name="Ortiz-Santana B."/>
            <person name="Ovrebo C."/>
            <person name="Racz N."/>
            <person name="Riley R."/>
            <person name="Savchenko A."/>
            <person name="Shiryaev A."/>
            <person name="Soop K."/>
            <person name="Spirin V."/>
            <person name="Szebenyi C."/>
            <person name="Tomsovsky M."/>
            <person name="Tulloss R.E."/>
            <person name="Uehling J."/>
            <person name="Grigoriev I.V."/>
            <person name="Vagvolgyi C."/>
            <person name="Papp T."/>
            <person name="Martin F.M."/>
            <person name="Miettinen O."/>
            <person name="Hibbett D.S."/>
            <person name="Nagy L.G."/>
        </authorList>
    </citation>
    <scope>NUCLEOTIDE SEQUENCE [LARGE SCALE GENOMIC DNA]</scope>
    <source>
        <strain evidence="1 2">HHB13444</strain>
    </source>
</reference>
<dbReference type="AlphaFoldDB" id="A0A5C3PRZ7"/>
<organism evidence="1 2">
    <name type="scientific">Polyporus arcularius HHB13444</name>
    <dbReference type="NCBI Taxonomy" id="1314778"/>
    <lineage>
        <taxon>Eukaryota</taxon>
        <taxon>Fungi</taxon>
        <taxon>Dikarya</taxon>
        <taxon>Basidiomycota</taxon>
        <taxon>Agaricomycotina</taxon>
        <taxon>Agaricomycetes</taxon>
        <taxon>Polyporales</taxon>
        <taxon>Polyporaceae</taxon>
        <taxon>Polyporus</taxon>
    </lineage>
</organism>
<evidence type="ECO:0000313" key="2">
    <source>
        <dbReference type="Proteomes" id="UP000308197"/>
    </source>
</evidence>
<name>A0A5C3PRZ7_9APHY</name>
<keyword evidence="2" id="KW-1185">Reference proteome</keyword>
<dbReference type="EMBL" id="ML210996">
    <property type="protein sequence ID" value="TFK92555.1"/>
    <property type="molecule type" value="Genomic_DNA"/>
</dbReference>
<dbReference type="InParanoid" id="A0A5C3PRZ7"/>
<protein>
    <submittedName>
        <fullName evidence="1">Uncharacterized protein</fullName>
    </submittedName>
</protein>
<sequence>MVSSALRTSDSTPTRRCIREAYQTITHWPLTLFPCSLSTKTPSGDSTGASTGTAGAIVNVSMVADGSPTNVWVAMSFPERAVFIPPVKLPRYPYPGTRAVDETSSCP</sequence>
<proteinExistence type="predicted"/>
<gene>
    <name evidence="1" type="ORF">K466DRAFT_217781</name>
</gene>
<evidence type="ECO:0000313" key="1">
    <source>
        <dbReference type="EMBL" id="TFK92555.1"/>
    </source>
</evidence>
<accession>A0A5C3PRZ7</accession>